<dbReference type="EMBL" id="CAJGYM010000043">
    <property type="protein sequence ID" value="CAD6194358.1"/>
    <property type="molecule type" value="Genomic_DNA"/>
</dbReference>
<dbReference type="Proteomes" id="UP000835052">
    <property type="component" value="Unassembled WGS sequence"/>
</dbReference>
<comment type="caution">
    <text evidence="1">The sequence shown here is derived from an EMBL/GenBank/DDBJ whole genome shotgun (WGS) entry which is preliminary data.</text>
</comment>
<keyword evidence="2" id="KW-1185">Reference proteome</keyword>
<evidence type="ECO:0000313" key="1">
    <source>
        <dbReference type="EMBL" id="CAD6194358.1"/>
    </source>
</evidence>
<name>A0A8S1HIV8_9PELO</name>
<sequence length="107" mass="11910">MCSKEVRGFQIPDFPADMTKWQLDGRRYTCSTRDNSRVVVSTNPLTNAAALRCVCGRAQVSTPWANRPSGANFNSSHLRPCHRGKNMCAFAAALCSNLSELRKRFLS</sequence>
<reference evidence="1" key="1">
    <citation type="submission" date="2020-10" db="EMBL/GenBank/DDBJ databases">
        <authorList>
            <person name="Kikuchi T."/>
        </authorList>
    </citation>
    <scope>NUCLEOTIDE SEQUENCE</scope>
    <source>
        <strain evidence="1">NKZ352</strain>
    </source>
</reference>
<accession>A0A8S1HIV8</accession>
<proteinExistence type="predicted"/>
<dbReference type="AlphaFoldDB" id="A0A8S1HIV8"/>
<evidence type="ECO:0000313" key="2">
    <source>
        <dbReference type="Proteomes" id="UP000835052"/>
    </source>
</evidence>
<gene>
    <name evidence="1" type="ORF">CAUJ_LOCUS10277</name>
</gene>
<protein>
    <submittedName>
        <fullName evidence="1">Uncharacterized protein</fullName>
    </submittedName>
</protein>
<organism evidence="1 2">
    <name type="scientific">Caenorhabditis auriculariae</name>
    <dbReference type="NCBI Taxonomy" id="2777116"/>
    <lineage>
        <taxon>Eukaryota</taxon>
        <taxon>Metazoa</taxon>
        <taxon>Ecdysozoa</taxon>
        <taxon>Nematoda</taxon>
        <taxon>Chromadorea</taxon>
        <taxon>Rhabditida</taxon>
        <taxon>Rhabditina</taxon>
        <taxon>Rhabditomorpha</taxon>
        <taxon>Rhabditoidea</taxon>
        <taxon>Rhabditidae</taxon>
        <taxon>Peloderinae</taxon>
        <taxon>Caenorhabditis</taxon>
    </lineage>
</organism>